<dbReference type="Gene3D" id="1.10.1740.10">
    <property type="match status" value="1"/>
</dbReference>
<evidence type="ECO:0000256" key="3">
    <source>
        <dbReference type="ARBA" id="ARBA00023082"/>
    </source>
</evidence>
<feature type="domain" description="Putative zinc-finger" evidence="9">
    <location>
        <begin position="193"/>
        <end position="226"/>
    </location>
</feature>
<keyword evidence="11" id="KW-1185">Reference proteome</keyword>
<name>A0ABW3EY74_9ACTN</name>
<accession>A0ABW3EY74</accession>
<dbReference type="Proteomes" id="UP001596972">
    <property type="component" value="Unassembled WGS sequence"/>
</dbReference>
<keyword evidence="5" id="KW-0804">Transcription</keyword>
<dbReference type="SUPFAM" id="SSF88946">
    <property type="entry name" value="Sigma2 domain of RNA polymerase sigma factors"/>
    <property type="match status" value="1"/>
</dbReference>
<evidence type="ECO:0000256" key="2">
    <source>
        <dbReference type="ARBA" id="ARBA00023015"/>
    </source>
</evidence>
<keyword evidence="7" id="KW-1133">Transmembrane helix</keyword>
<evidence type="ECO:0000259" key="8">
    <source>
        <dbReference type="Pfam" id="PF04542"/>
    </source>
</evidence>
<feature type="transmembrane region" description="Helical" evidence="7">
    <location>
        <begin position="247"/>
        <end position="268"/>
    </location>
</feature>
<dbReference type="InterPro" id="IPR013325">
    <property type="entry name" value="RNA_pol_sigma_r2"/>
</dbReference>
<evidence type="ECO:0000256" key="7">
    <source>
        <dbReference type="SAM" id="Phobius"/>
    </source>
</evidence>
<dbReference type="InterPro" id="IPR036388">
    <property type="entry name" value="WH-like_DNA-bd_sf"/>
</dbReference>
<dbReference type="EMBL" id="JBHTJA010000057">
    <property type="protein sequence ID" value="MFD0903494.1"/>
    <property type="molecule type" value="Genomic_DNA"/>
</dbReference>
<keyword evidence="4" id="KW-0238">DNA-binding</keyword>
<evidence type="ECO:0000256" key="1">
    <source>
        <dbReference type="ARBA" id="ARBA00010641"/>
    </source>
</evidence>
<feature type="domain" description="RNA polymerase sigma-70 region 2" evidence="8">
    <location>
        <begin position="29"/>
        <end position="95"/>
    </location>
</feature>
<organism evidence="10 11">
    <name type="scientific">Actinomadura sediminis</name>
    <dbReference type="NCBI Taxonomy" id="1038904"/>
    <lineage>
        <taxon>Bacteria</taxon>
        <taxon>Bacillati</taxon>
        <taxon>Actinomycetota</taxon>
        <taxon>Actinomycetes</taxon>
        <taxon>Streptosporangiales</taxon>
        <taxon>Thermomonosporaceae</taxon>
        <taxon>Actinomadura</taxon>
    </lineage>
</organism>
<feature type="region of interest" description="Disordered" evidence="6">
    <location>
        <begin position="298"/>
        <end position="335"/>
    </location>
</feature>
<proteinExistence type="inferred from homology"/>
<dbReference type="InterPro" id="IPR041916">
    <property type="entry name" value="Anti_sigma_zinc_sf"/>
</dbReference>
<comment type="caution">
    <text evidence="10">The sequence shown here is derived from an EMBL/GenBank/DDBJ whole genome shotgun (WGS) entry which is preliminary data.</text>
</comment>
<evidence type="ECO:0000313" key="10">
    <source>
        <dbReference type="EMBL" id="MFD0903494.1"/>
    </source>
</evidence>
<evidence type="ECO:0000256" key="5">
    <source>
        <dbReference type="ARBA" id="ARBA00023163"/>
    </source>
</evidence>
<evidence type="ECO:0000259" key="9">
    <source>
        <dbReference type="Pfam" id="PF13490"/>
    </source>
</evidence>
<gene>
    <name evidence="10" type="ORF">ACFQ11_24085</name>
</gene>
<feature type="compositionally biased region" description="Pro residues" evidence="6">
    <location>
        <begin position="305"/>
        <end position="335"/>
    </location>
</feature>
<dbReference type="Gene3D" id="1.10.10.10">
    <property type="entry name" value="Winged helix-like DNA-binding domain superfamily/Winged helix DNA-binding domain"/>
    <property type="match status" value="1"/>
</dbReference>
<dbReference type="NCBIfam" id="TIGR02937">
    <property type="entry name" value="sigma70-ECF"/>
    <property type="match status" value="1"/>
</dbReference>
<dbReference type="InterPro" id="IPR013324">
    <property type="entry name" value="RNA_pol_sigma_r3/r4-like"/>
</dbReference>
<dbReference type="InterPro" id="IPR027383">
    <property type="entry name" value="Znf_put"/>
</dbReference>
<keyword evidence="7" id="KW-0812">Transmembrane</keyword>
<evidence type="ECO:0000313" key="11">
    <source>
        <dbReference type="Proteomes" id="UP001596972"/>
    </source>
</evidence>
<protein>
    <submittedName>
        <fullName evidence="10">Sigma-70 family RNA polymerase sigma factor</fullName>
    </submittedName>
</protein>
<keyword evidence="2" id="KW-0805">Transcription regulation</keyword>
<evidence type="ECO:0000256" key="6">
    <source>
        <dbReference type="SAM" id="MobiDB-lite"/>
    </source>
</evidence>
<comment type="similarity">
    <text evidence="1">Belongs to the sigma-70 factor family. ECF subfamily.</text>
</comment>
<sequence>MHQEEPETGDAALISRVRAGDTDAYGTLCERHVPAARGLARHLADGDAAEDAVQEALARILDLLRRGGGPDSGFRPYLLTAVRRAVYDRYRAERRVRPTDRIDDLDRGTPFEDPALRDLERSMVLGAFHSLPERWQTVLWHTEVEGARPAEVAPLLGLTPNGAAALAYRAREGLRQAYLQMHLAALPVEREACRETIGKLGAYVRDGLARRDTRRVRGHLDGCAGCKAVHAELAELNGALREALGPLVLGAAATAYLAVGGGLFGWLGNLPKQWRQALGAATVACAVALALVLVSNDEPTREPEPVPPVVAQPVAPAGPPAPAPADPPAPPAAAP</sequence>
<dbReference type="SUPFAM" id="SSF88659">
    <property type="entry name" value="Sigma3 and sigma4 domains of RNA polymerase sigma factors"/>
    <property type="match status" value="1"/>
</dbReference>
<keyword evidence="3" id="KW-0731">Sigma factor</keyword>
<dbReference type="PANTHER" id="PTHR43133:SF8">
    <property type="entry name" value="RNA POLYMERASE SIGMA FACTOR HI_1459-RELATED"/>
    <property type="match status" value="1"/>
</dbReference>
<keyword evidence="7" id="KW-0472">Membrane</keyword>
<dbReference type="Pfam" id="PF04542">
    <property type="entry name" value="Sigma70_r2"/>
    <property type="match status" value="1"/>
</dbReference>
<dbReference type="PANTHER" id="PTHR43133">
    <property type="entry name" value="RNA POLYMERASE ECF-TYPE SIGMA FACTO"/>
    <property type="match status" value="1"/>
</dbReference>
<reference evidence="11" key="1">
    <citation type="journal article" date="2019" name="Int. J. Syst. Evol. Microbiol.">
        <title>The Global Catalogue of Microorganisms (GCM) 10K type strain sequencing project: providing services to taxonomists for standard genome sequencing and annotation.</title>
        <authorList>
            <consortium name="The Broad Institute Genomics Platform"/>
            <consortium name="The Broad Institute Genome Sequencing Center for Infectious Disease"/>
            <person name="Wu L."/>
            <person name="Ma J."/>
        </authorList>
    </citation>
    <scope>NUCLEOTIDE SEQUENCE [LARGE SCALE GENOMIC DNA]</scope>
    <source>
        <strain evidence="11">JCM 31202</strain>
    </source>
</reference>
<feature type="transmembrane region" description="Helical" evidence="7">
    <location>
        <begin position="274"/>
        <end position="294"/>
    </location>
</feature>
<dbReference type="RefSeq" id="WP_378302360.1">
    <property type="nucleotide sequence ID" value="NZ_JBHTJA010000057.1"/>
</dbReference>
<evidence type="ECO:0000256" key="4">
    <source>
        <dbReference type="ARBA" id="ARBA00023125"/>
    </source>
</evidence>
<dbReference type="InterPro" id="IPR039425">
    <property type="entry name" value="RNA_pol_sigma-70-like"/>
</dbReference>
<feature type="non-terminal residue" evidence="10">
    <location>
        <position position="335"/>
    </location>
</feature>
<dbReference type="InterPro" id="IPR014284">
    <property type="entry name" value="RNA_pol_sigma-70_dom"/>
</dbReference>
<dbReference type="Gene3D" id="1.10.10.1320">
    <property type="entry name" value="Anti-sigma factor, zinc-finger domain"/>
    <property type="match status" value="1"/>
</dbReference>
<dbReference type="InterPro" id="IPR007627">
    <property type="entry name" value="RNA_pol_sigma70_r2"/>
</dbReference>
<dbReference type="Pfam" id="PF13490">
    <property type="entry name" value="zf-HC2"/>
    <property type="match status" value="1"/>
</dbReference>